<feature type="transmembrane region" description="Helical" evidence="2">
    <location>
        <begin position="298"/>
        <end position="321"/>
    </location>
</feature>
<keyword evidence="2" id="KW-1133">Transmembrane helix</keyword>
<keyword evidence="2" id="KW-0812">Transmembrane</keyword>
<protein>
    <submittedName>
        <fullName evidence="3">Uncharacterized protein</fullName>
    </submittedName>
</protein>
<feature type="compositionally biased region" description="Low complexity" evidence="1">
    <location>
        <begin position="257"/>
        <end position="282"/>
    </location>
</feature>
<feature type="region of interest" description="Disordered" evidence="1">
    <location>
        <begin position="365"/>
        <end position="402"/>
    </location>
</feature>
<feature type="compositionally biased region" description="Polar residues" evidence="1">
    <location>
        <begin position="383"/>
        <end position="396"/>
    </location>
</feature>
<gene>
    <name evidence="3" type="ORF">D9619_005293</name>
</gene>
<organism evidence="3 4">
    <name type="scientific">Psilocybe cf. subviscida</name>
    <dbReference type="NCBI Taxonomy" id="2480587"/>
    <lineage>
        <taxon>Eukaryota</taxon>
        <taxon>Fungi</taxon>
        <taxon>Dikarya</taxon>
        <taxon>Basidiomycota</taxon>
        <taxon>Agaricomycotina</taxon>
        <taxon>Agaricomycetes</taxon>
        <taxon>Agaricomycetidae</taxon>
        <taxon>Agaricales</taxon>
        <taxon>Agaricineae</taxon>
        <taxon>Strophariaceae</taxon>
        <taxon>Psilocybe</taxon>
    </lineage>
</organism>
<feature type="region of interest" description="Disordered" evidence="1">
    <location>
        <begin position="257"/>
        <end position="292"/>
    </location>
</feature>
<dbReference type="AlphaFoldDB" id="A0A8H5FB45"/>
<keyword evidence="2" id="KW-0472">Membrane</keyword>
<reference evidence="3 4" key="1">
    <citation type="journal article" date="2020" name="ISME J.">
        <title>Uncovering the hidden diversity of litter-decomposition mechanisms in mushroom-forming fungi.</title>
        <authorList>
            <person name="Floudas D."/>
            <person name="Bentzer J."/>
            <person name="Ahren D."/>
            <person name="Johansson T."/>
            <person name="Persson P."/>
            <person name="Tunlid A."/>
        </authorList>
    </citation>
    <scope>NUCLEOTIDE SEQUENCE [LARGE SCALE GENOMIC DNA]</scope>
    <source>
        <strain evidence="3 4">CBS 101986</strain>
    </source>
</reference>
<sequence length="415" mass="44900">MSMDANLTLSFVGGRELIIMGNFFDDNADASDTTTYPIFQVETITLECTPNPPQNGHPFLCKTLLPSTITNHTLTMSVAPDAAFQPFQIDYLRYGSSSQVAQATNQTVLYVQSPDNSTLGLSFEGNWANQTIGGANDIQSLNAMQTSTQSSKAIYNFVGNSFAWWGCCMPLGTPSNAANVTFSIDGSNIGSSTIDNLFIQRSNCKDVRIVFQTQKGQIQPGNHTLEVVYHGNDTKMPLTLCGLAATPLDFSALDVQPPSSSSQVVPSSTTSPSTTPSISSPTGGNEQGKTSSQKSHTVIVAGIISGATITLIVLFVTLIWWRRRRVKEEGPEKISNPTGFIFPFSYQPVFGSLATYKRRSAVVESRPASPTAPLVSHKYSGHNGHSTETWQNSSRLASRPPSYYTTRLPSIRSVN</sequence>
<evidence type="ECO:0000256" key="1">
    <source>
        <dbReference type="SAM" id="MobiDB-lite"/>
    </source>
</evidence>
<dbReference type="EMBL" id="JAACJJ010000001">
    <property type="protein sequence ID" value="KAF5330386.1"/>
    <property type="molecule type" value="Genomic_DNA"/>
</dbReference>
<dbReference type="Gene3D" id="2.60.120.260">
    <property type="entry name" value="Galactose-binding domain-like"/>
    <property type="match status" value="1"/>
</dbReference>
<evidence type="ECO:0000256" key="2">
    <source>
        <dbReference type="SAM" id="Phobius"/>
    </source>
</evidence>
<evidence type="ECO:0000313" key="4">
    <source>
        <dbReference type="Proteomes" id="UP000567179"/>
    </source>
</evidence>
<evidence type="ECO:0000313" key="3">
    <source>
        <dbReference type="EMBL" id="KAF5330386.1"/>
    </source>
</evidence>
<dbReference type="Proteomes" id="UP000567179">
    <property type="component" value="Unassembled WGS sequence"/>
</dbReference>
<accession>A0A8H5FB45</accession>
<keyword evidence="4" id="KW-1185">Reference proteome</keyword>
<feature type="compositionally biased region" description="Polar residues" evidence="1">
    <location>
        <begin position="283"/>
        <end position="292"/>
    </location>
</feature>
<proteinExistence type="predicted"/>
<name>A0A8H5FB45_9AGAR</name>
<comment type="caution">
    <text evidence="3">The sequence shown here is derived from an EMBL/GenBank/DDBJ whole genome shotgun (WGS) entry which is preliminary data.</text>
</comment>
<dbReference type="OrthoDB" id="3052647at2759"/>